<reference evidence="3 4" key="1">
    <citation type="submission" date="2017-12" db="EMBL/GenBank/DDBJ databases">
        <title>Corynebacterium mastitidis 16-1433 Genome.</title>
        <authorList>
            <person name="Gulvik C.A."/>
        </authorList>
    </citation>
    <scope>NUCLEOTIDE SEQUENCE [LARGE SCALE GENOMIC DNA]</scope>
    <source>
        <strain evidence="3 4">16-1433</strain>
    </source>
</reference>
<keyword evidence="2" id="KW-0732">Signal</keyword>
<accession>A0A2N0X621</accession>
<feature type="signal peptide" evidence="2">
    <location>
        <begin position="1"/>
        <end position="27"/>
    </location>
</feature>
<dbReference type="RefSeq" id="WP_101174064.1">
    <property type="nucleotide sequence ID" value="NZ_JAKRKB010000005.1"/>
</dbReference>
<sequence>MKLSRKFAVSTAALAVAASATIAPAMADERPSFLPGQTLSPEAAAAAQKDAKKTSEMEKAELTGKRLDNAKKGVDTAKGIVDTLGGLGGLFGGAGNGGGEDAAAEADC</sequence>
<evidence type="ECO:0000313" key="4">
    <source>
        <dbReference type="Proteomes" id="UP000233249"/>
    </source>
</evidence>
<feature type="chain" id="PRO_5014715782" evidence="2">
    <location>
        <begin position="28"/>
        <end position="108"/>
    </location>
</feature>
<dbReference type="Proteomes" id="UP000233249">
    <property type="component" value="Unassembled WGS sequence"/>
</dbReference>
<name>A0A2N0X621_9CORY</name>
<organism evidence="3 4">
    <name type="scientific">Corynebacterium mastitidis</name>
    <dbReference type="NCBI Taxonomy" id="161890"/>
    <lineage>
        <taxon>Bacteria</taxon>
        <taxon>Bacillati</taxon>
        <taxon>Actinomycetota</taxon>
        <taxon>Actinomycetes</taxon>
        <taxon>Mycobacteriales</taxon>
        <taxon>Corynebacteriaceae</taxon>
        <taxon>Corynebacterium</taxon>
    </lineage>
</organism>
<evidence type="ECO:0000256" key="2">
    <source>
        <dbReference type="SAM" id="SignalP"/>
    </source>
</evidence>
<proteinExistence type="predicted"/>
<dbReference type="EMBL" id="PJAF01000026">
    <property type="protein sequence ID" value="PKF68137.1"/>
    <property type="molecule type" value="Genomic_DNA"/>
</dbReference>
<comment type="caution">
    <text evidence="3">The sequence shown here is derived from an EMBL/GenBank/DDBJ whole genome shotgun (WGS) entry which is preliminary data.</text>
</comment>
<dbReference type="OrthoDB" id="9977101at2"/>
<feature type="compositionally biased region" description="Basic and acidic residues" evidence="1">
    <location>
        <begin position="49"/>
        <end position="64"/>
    </location>
</feature>
<dbReference type="AlphaFoldDB" id="A0A2N0X621"/>
<feature type="region of interest" description="Disordered" evidence="1">
    <location>
        <begin position="33"/>
        <end position="64"/>
    </location>
</feature>
<evidence type="ECO:0000313" key="3">
    <source>
        <dbReference type="EMBL" id="PKF68137.1"/>
    </source>
</evidence>
<evidence type="ECO:0000256" key="1">
    <source>
        <dbReference type="SAM" id="MobiDB-lite"/>
    </source>
</evidence>
<gene>
    <name evidence="3" type="ORF">CXB45_08620</name>
</gene>
<protein>
    <submittedName>
        <fullName evidence="3">Uncharacterized protein</fullName>
    </submittedName>
</protein>